<dbReference type="OrthoDB" id="2528451at2759"/>
<feature type="compositionally biased region" description="Basic residues" evidence="1">
    <location>
        <begin position="374"/>
        <end position="385"/>
    </location>
</feature>
<dbReference type="AlphaFoldDB" id="A0A2S5BIP0"/>
<feature type="compositionally biased region" description="Basic and acidic residues" evidence="1">
    <location>
        <begin position="386"/>
        <end position="405"/>
    </location>
</feature>
<dbReference type="Proteomes" id="UP000237144">
    <property type="component" value="Unassembled WGS sequence"/>
</dbReference>
<accession>A0A2S5BIP0</accession>
<gene>
    <name evidence="2" type="ORF">BMF94_0229</name>
</gene>
<protein>
    <submittedName>
        <fullName evidence="2">Uncharacterized protein</fullName>
    </submittedName>
</protein>
<feature type="region of interest" description="Disordered" evidence="1">
    <location>
        <begin position="361"/>
        <end position="421"/>
    </location>
</feature>
<reference evidence="2 3" key="1">
    <citation type="journal article" date="2018" name="Front. Microbiol.">
        <title>Prospects for Fungal Bioremediation of Acidic Radioactive Waste Sites: Characterization and Genome Sequence of Rhodotorula taiwanensis MD1149.</title>
        <authorList>
            <person name="Tkavc R."/>
            <person name="Matrosova V.Y."/>
            <person name="Grichenko O.E."/>
            <person name="Gostincar C."/>
            <person name="Volpe R.P."/>
            <person name="Klimenkova P."/>
            <person name="Gaidamakova E.K."/>
            <person name="Zhou C.E."/>
            <person name="Stewart B.J."/>
            <person name="Lyman M.G."/>
            <person name="Malfatti S.A."/>
            <person name="Rubinfeld B."/>
            <person name="Courtot M."/>
            <person name="Singh J."/>
            <person name="Dalgard C.L."/>
            <person name="Hamilton T."/>
            <person name="Frey K.G."/>
            <person name="Gunde-Cimerman N."/>
            <person name="Dugan L."/>
            <person name="Daly M.J."/>
        </authorList>
    </citation>
    <scope>NUCLEOTIDE SEQUENCE [LARGE SCALE GENOMIC DNA]</scope>
    <source>
        <strain evidence="2 3">MD1149</strain>
    </source>
</reference>
<keyword evidence="3" id="KW-1185">Reference proteome</keyword>
<dbReference type="EMBL" id="PJQD01000002">
    <property type="protein sequence ID" value="POY76637.1"/>
    <property type="molecule type" value="Genomic_DNA"/>
</dbReference>
<feature type="region of interest" description="Disordered" evidence="1">
    <location>
        <begin position="1"/>
        <end position="57"/>
    </location>
</feature>
<evidence type="ECO:0000256" key="1">
    <source>
        <dbReference type="SAM" id="MobiDB-lite"/>
    </source>
</evidence>
<evidence type="ECO:0000313" key="2">
    <source>
        <dbReference type="EMBL" id="POY76637.1"/>
    </source>
</evidence>
<sequence length="421" mass="46686">AVHPSSLSAACAVETGPPRQRLRIRKREATPASMARSQPAGAQGGTRTLTGSTNLRDLNDNPLDNPAFLAGLQAAGYLEPLDTSRKAIKARFTHGLQKEDASWALLRDGHTALSLRRLMTSSDLQFASSLAAFLDELGLKARGEYMIRFGGSPTDVHSPFVHLFTTSLPSPETSRKVLAASHIPAPATWTPLDPEKDSESLWACKARRFWPVRVVLEGNAPPPPAISAQPEAFSDDRARRRKRRDTFQREVDLDEEIRERERKEALELLQNTDTNAVSSATIKSQIRAIKVDVSVTAKVASPATGDEAQSPSTPTILESVRQLGQSVAANLGPAVQQLPTTMHKSISELRDWFAQRQLPSPFEDEVEAEEERRRREKRRRRRERRRREAEAAEANSRAESERDSWEANDDGGTRNGGRRQA</sequence>
<evidence type="ECO:0000313" key="3">
    <source>
        <dbReference type="Proteomes" id="UP000237144"/>
    </source>
</evidence>
<organism evidence="2 3">
    <name type="scientific">Rhodotorula taiwanensis</name>
    <dbReference type="NCBI Taxonomy" id="741276"/>
    <lineage>
        <taxon>Eukaryota</taxon>
        <taxon>Fungi</taxon>
        <taxon>Dikarya</taxon>
        <taxon>Basidiomycota</taxon>
        <taxon>Pucciniomycotina</taxon>
        <taxon>Microbotryomycetes</taxon>
        <taxon>Sporidiobolales</taxon>
        <taxon>Sporidiobolaceae</taxon>
        <taxon>Rhodotorula</taxon>
    </lineage>
</organism>
<feature type="region of interest" description="Disordered" evidence="1">
    <location>
        <begin position="221"/>
        <end position="244"/>
    </location>
</feature>
<comment type="caution">
    <text evidence="2">The sequence shown here is derived from an EMBL/GenBank/DDBJ whole genome shotgun (WGS) entry which is preliminary data.</text>
</comment>
<name>A0A2S5BIP0_9BASI</name>
<proteinExistence type="predicted"/>
<feature type="non-terminal residue" evidence="2">
    <location>
        <position position="1"/>
    </location>
</feature>